<evidence type="ECO:0000313" key="3">
    <source>
        <dbReference type="Proteomes" id="UP000276232"/>
    </source>
</evidence>
<dbReference type="Pfam" id="PF13376">
    <property type="entry name" value="OmdA"/>
    <property type="match status" value="1"/>
</dbReference>
<dbReference type="AlphaFoldDB" id="A0A3N1GA73"/>
<comment type="caution">
    <text evidence="2">The sequence shown here is derived from an EMBL/GenBank/DDBJ whole genome shotgun (WGS) entry which is preliminary data.</text>
</comment>
<name>A0A3N1GA73_9ACTN</name>
<gene>
    <name evidence="2" type="ORF">EDC03_2663</name>
</gene>
<dbReference type="OrthoDB" id="9796999at2"/>
<feature type="region of interest" description="Disordered" evidence="1">
    <location>
        <begin position="1"/>
        <end position="28"/>
    </location>
</feature>
<dbReference type="Proteomes" id="UP000276232">
    <property type="component" value="Unassembled WGS sequence"/>
</dbReference>
<sequence>MADDGTTGGATGGDGAPARRAASRRRPEQPVLVVADAAAWRAWLDEHEGTSDGVWLTLARKDAVDAGRGPTTLRYAAALDEALCSGWVDGQARGGDADTYGQRFTPRRARSLWSARNVTYVARLRDEGRMRPRGEAEVTRAQADGRWDRAYAGPATMAVPDDLRAALDAEPALADAFAALGGQDRYAACHRVVTATTPAVRARRVAAVLDGLRAGTSDGA</sequence>
<organism evidence="2 3">
    <name type="scientific">Pseudokineococcus lusitanus</name>
    <dbReference type="NCBI Taxonomy" id="763993"/>
    <lineage>
        <taxon>Bacteria</taxon>
        <taxon>Bacillati</taxon>
        <taxon>Actinomycetota</taxon>
        <taxon>Actinomycetes</taxon>
        <taxon>Kineosporiales</taxon>
        <taxon>Kineosporiaceae</taxon>
        <taxon>Pseudokineococcus</taxon>
    </lineage>
</organism>
<dbReference type="EMBL" id="RJKN01000007">
    <property type="protein sequence ID" value="ROP27140.1"/>
    <property type="molecule type" value="Genomic_DNA"/>
</dbReference>
<dbReference type="InParanoid" id="A0A3N1GA73"/>
<feature type="compositionally biased region" description="Gly residues" evidence="1">
    <location>
        <begin position="1"/>
        <end position="15"/>
    </location>
</feature>
<protein>
    <submittedName>
        <fullName evidence="2">Uncharacterized protein YdeI (YjbR/CyaY-like superfamily)</fullName>
    </submittedName>
</protein>
<evidence type="ECO:0000256" key="1">
    <source>
        <dbReference type="SAM" id="MobiDB-lite"/>
    </source>
</evidence>
<reference evidence="2 3" key="1">
    <citation type="journal article" date="2015" name="Stand. Genomic Sci.">
        <title>Genomic Encyclopedia of Bacterial and Archaeal Type Strains, Phase III: the genomes of soil and plant-associated and newly described type strains.</title>
        <authorList>
            <person name="Whitman W.B."/>
            <person name="Woyke T."/>
            <person name="Klenk H.P."/>
            <person name="Zhou Y."/>
            <person name="Lilburn T.G."/>
            <person name="Beck B.J."/>
            <person name="De Vos P."/>
            <person name="Vandamme P."/>
            <person name="Eisen J.A."/>
            <person name="Garrity G."/>
            <person name="Hugenholtz P."/>
            <person name="Kyrpides N.C."/>
        </authorList>
    </citation>
    <scope>NUCLEOTIDE SEQUENCE [LARGE SCALE GENOMIC DNA]</scope>
    <source>
        <strain evidence="2 3">CECT 7306</strain>
    </source>
</reference>
<accession>A0A3N1GA73</accession>
<proteinExistence type="predicted"/>
<dbReference type="RefSeq" id="WP_123380743.1">
    <property type="nucleotide sequence ID" value="NZ_RJKN01000007.1"/>
</dbReference>
<keyword evidence="3" id="KW-1185">Reference proteome</keyword>
<evidence type="ECO:0000313" key="2">
    <source>
        <dbReference type="EMBL" id="ROP27140.1"/>
    </source>
</evidence>